<dbReference type="PANTHER" id="PTHR40940:SF2">
    <property type="entry name" value="BATD"/>
    <property type="match status" value="1"/>
</dbReference>
<name>A0A2Z4Y467_SUMC1</name>
<reference evidence="3 4" key="1">
    <citation type="submission" date="2018-05" db="EMBL/GenBank/DDBJ databases">
        <title>A metagenomic window into the 2 km-deep terrestrial subsurface aquifer revealed taxonomically and functionally diverse microbial community comprising novel uncultured bacterial lineages.</title>
        <authorList>
            <person name="Kadnikov V.V."/>
            <person name="Mardanov A.V."/>
            <person name="Beletsky A.V."/>
            <person name="Banks D."/>
            <person name="Pimenov N.V."/>
            <person name="Frank Y.A."/>
            <person name="Karnachuk O.V."/>
            <person name="Ravin N.V."/>
        </authorList>
    </citation>
    <scope>NUCLEOTIDE SEQUENCE [LARGE SCALE GENOMIC DNA]</scope>
    <source>
        <strain evidence="3">BY</strain>
    </source>
</reference>
<dbReference type="InterPro" id="IPR025489">
    <property type="entry name" value="DUF4381"/>
</dbReference>
<evidence type="ECO:0000256" key="1">
    <source>
        <dbReference type="SAM" id="Phobius"/>
    </source>
</evidence>
<dbReference type="PANTHER" id="PTHR40940">
    <property type="entry name" value="PROTEIN BATD-RELATED"/>
    <property type="match status" value="1"/>
</dbReference>
<dbReference type="AlphaFoldDB" id="A0A2Z4Y467"/>
<feature type="chain" id="PRO_5016444420" evidence="2">
    <location>
        <begin position="23"/>
        <end position="647"/>
    </location>
</feature>
<gene>
    <name evidence="3" type="ORF">BRCON_1230</name>
</gene>
<dbReference type="Pfam" id="PF13584">
    <property type="entry name" value="BatD"/>
    <property type="match status" value="2"/>
</dbReference>
<keyword evidence="1" id="KW-1133">Transmembrane helix</keyword>
<dbReference type="Proteomes" id="UP000262583">
    <property type="component" value="Chromosome"/>
</dbReference>
<dbReference type="InterPro" id="IPR025738">
    <property type="entry name" value="BatD"/>
</dbReference>
<evidence type="ECO:0000313" key="4">
    <source>
        <dbReference type="Proteomes" id="UP000262583"/>
    </source>
</evidence>
<dbReference type="Pfam" id="PF14316">
    <property type="entry name" value="DUF4381"/>
    <property type="match status" value="1"/>
</dbReference>
<evidence type="ECO:0000313" key="3">
    <source>
        <dbReference type="EMBL" id="AXA36007.1"/>
    </source>
</evidence>
<dbReference type="EMBL" id="CP030759">
    <property type="protein sequence ID" value="AXA36007.1"/>
    <property type="molecule type" value="Genomic_DNA"/>
</dbReference>
<keyword evidence="1" id="KW-0812">Transmembrane</keyword>
<sequence>MYPRLWGCLVILICGITFSVAAQDCTLSAFVEPSNAVVGQSILYILKLECAEKPDGPPDLPLIDSDLGFSDFRSAGTSSQLQIVNGRVSQTFEYRYSFSVSRKGRFKIPPARIVVGERELKSNEVEIVIGDTPSAPAANLPEELRGRIAPPQVQGNPRLQNALFGKIFVLAVPETTSPVAGQQFLLSYYLGIEQEALQRAGFDVSRFRGGGVEVPDFQGFVKDEIFPLPQRLSFREQMIEGRRYVFAPLYQVAITPTRTGKLTIEPFQLSLSFPYRGARPRPLTGGPFFDDFFDFDFGLLDSIPITVSSIPVTIDVQALPRPADGTNFSGAVGAFSLKAELDKSRAKANEDVVRLRVVLEGEGNASAASPPVLPQIEGVSLLEEPKSSSERRIENDKLISRKSFDYLLRPVKEGEVSIPSLELTVYNVKSGQYETLRTEPLNLLVAPGIARPALVAPLASATSTTTSSGGLSSVTPRTDLRYIHDRPLRVDKGRWIVLRRPWIYGSVGLPALLVAMAFVFGKRRERILADLQGYRRSRARSRAEDALASAKRRAEKAPVDAFAAIGDALRTYFADKLGRESAGALTAEEILTLLEERGVSPETRAQLRSALEQCDSVRYAPASATAADAKALAHQVAQLLEEVDQCL</sequence>
<proteinExistence type="predicted"/>
<keyword evidence="2" id="KW-0732">Signal</keyword>
<organism evidence="3 4">
    <name type="scientific">Sumerlaea chitinivorans</name>
    <dbReference type="NCBI Taxonomy" id="2250252"/>
    <lineage>
        <taxon>Bacteria</taxon>
        <taxon>Candidatus Sumerlaeota</taxon>
        <taxon>Candidatus Sumerlaeia</taxon>
        <taxon>Candidatus Sumerlaeales</taxon>
        <taxon>Candidatus Sumerlaeaceae</taxon>
        <taxon>Candidatus Sumerlaea</taxon>
    </lineage>
</organism>
<feature type="signal peptide" evidence="2">
    <location>
        <begin position="1"/>
        <end position="22"/>
    </location>
</feature>
<evidence type="ECO:0000256" key="2">
    <source>
        <dbReference type="SAM" id="SignalP"/>
    </source>
</evidence>
<feature type="transmembrane region" description="Helical" evidence="1">
    <location>
        <begin position="502"/>
        <end position="521"/>
    </location>
</feature>
<dbReference type="KEGG" id="schv:BRCON_1230"/>
<keyword evidence="1" id="KW-0472">Membrane</keyword>
<accession>A0A2Z4Y467</accession>
<protein>
    <submittedName>
        <fullName evidence="3">BatD</fullName>
    </submittedName>
</protein>